<dbReference type="InterPro" id="IPR037401">
    <property type="entry name" value="SnoaL-like"/>
</dbReference>
<comment type="caution">
    <text evidence="2">The sequence shown here is derived from an EMBL/GenBank/DDBJ whole genome shotgun (WGS) entry which is preliminary data.</text>
</comment>
<keyword evidence="3" id="KW-1185">Reference proteome</keyword>
<dbReference type="SUPFAM" id="SSF54427">
    <property type="entry name" value="NTF2-like"/>
    <property type="match status" value="1"/>
</dbReference>
<protein>
    <submittedName>
        <fullName evidence="2">Nuclear transport factor 2 family protein</fullName>
    </submittedName>
</protein>
<dbReference type="Gene3D" id="3.10.450.50">
    <property type="match status" value="1"/>
</dbReference>
<name>A0A494YBK1_9BURK</name>
<sequence length="206" mass="23952">MQDERLARLLDRTDIFDLVRLERHARDVKDWTGLQNSFLPDAPVRTTWFDGTAAEFVEASKKKMGRTGAIISSPKHWIMPTVLQIEGDRALVESQASIFDRLTLDSVEFDIFQYCRFVSRVVRTGDGWKLASFEGIYQRDYMRSVNPADPLPVDWDLVKTLRPSYRFLAYTQLRRGYTVNPELLGDDRPDLLESFYAAEKAWLHRT</sequence>
<proteinExistence type="predicted"/>
<gene>
    <name evidence="2" type="ORF">D7S86_06940</name>
</gene>
<dbReference type="InterPro" id="IPR032710">
    <property type="entry name" value="NTF2-like_dom_sf"/>
</dbReference>
<accession>A0A494YBK1</accession>
<dbReference type="Proteomes" id="UP000270342">
    <property type="component" value="Unassembled WGS sequence"/>
</dbReference>
<dbReference type="AlphaFoldDB" id="A0A494YBK1"/>
<dbReference type="EMBL" id="RBZU01000002">
    <property type="protein sequence ID" value="RKP57670.1"/>
    <property type="molecule type" value="Genomic_DNA"/>
</dbReference>
<reference evidence="2 3" key="1">
    <citation type="submission" date="2018-10" db="EMBL/GenBank/DDBJ databases">
        <title>Robbsia sp. DHC34, isolated from soil.</title>
        <authorList>
            <person name="Gao Z.-H."/>
            <person name="Qiu L.-H."/>
        </authorList>
    </citation>
    <scope>NUCLEOTIDE SEQUENCE [LARGE SCALE GENOMIC DNA]</scope>
    <source>
        <strain evidence="2 3">DHC34</strain>
    </source>
</reference>
<dbReference type="OrthoDB" id="581683at2"/>
<feature type="domain" description="SnoaL-like" evidence="1">
    <location>
        <begin position="8"/>
        <end position="132"/>
    </location>
</feature>
<dbReference type="Pfam" id="PF13577">
    <property type="entry name" value="SnoaL_4"/>
    <property type="match status" value="1"/>
</dbReference>
<organism evidence="2 3">
    <name type="scientific">Pararobbsia silviterrae</name>
    <dbReference type="NCBI Taxonomy" id="1792498"/>
    <lineage>
        <taxon>Bacteria</taxon>
        <taxon>Pseudomonadati</taxon>
        <taxon>Pseudomonadota</taxon>
        <taxon>Betaproteobacteria</taxon>
        <taxon>Burkholderiales</taxon>
        <taxon>Burkholderiaceae</taxon>
        <taxon>Pararobbsia</taxon>
    </lineage>
</organism>
<evidence type="ECO:0000259" key="1">
    <source>
        <dbReference type="Pfam" id="PF13577"/>
    </source>
</evidence>
<evidence type="ECO:0000313" key="3">
    <source>
        <dbReference type="Proteomes" id="UP000270342"/>
    </source>
</evidence>
<evidence type="ECO:0000313" key="2">
    <source>
        <dbReference type="EMBL" id="RKP57670.1"/>
    </source>
</evidence>
<dbReference type="RefSeq" id="WP_121084872.1">
    <property type="nucleotide sequence ID" value="NZ_RBZU01000002.1"/>
</dbReference>